<dbReference type="InterPro" id="IPR036259">
    <property type="entry name" value="MFS_trans_sf"/>
</dbReference>
<dbReference type="CDD" id="cd17478">
    <property type="entry name" value="MFS_FsR"/>
    <property type="match status" value="1"/>
</dbReference>
<organism evidence="7 8">
    <name type="scientific">Desulfotignum balticum</name>
    <dbReference type="NCBI Taxonomy" id="115781"/>
    <lineage>
        <taxon>Bacteria</taxon>
        <taxon>Pseudomonadati</taxon>
        <taxon>Thermodesulfobacteriota</taxon>
        <taxon>Desulfobacteria</taxon>
        <taxon>Desulfobacterales</taxon>
        <taxon>Desulfobacteraceae</taxon>
        <taxon>Desulfotignum</taxon>
    </lineage>
</organism>
<evidence type="ECO:0000313" key="8">
    <source>
        <dbReference type="Proteomes" id="UP000706172"/>
    </source>
</evidence>
<dbReference type="EMBL" id="JACCQK010000542">
    <property type="protein sequence ID" value="MBG0780016.1"/>
    <property type="molecule type" value="Genomic_DNA"/>
</dbReference>
<evidence type="ECO:0000256" key="4">
    <source>
        <dbReference type="ARBA" id="ARBA00023136"/>
    </source>
</evidence>
<gene>
    <name evidence="7" type="ORF">H0S81_08835</name>
</gene>
<dbReference type="PROSITE" id="PS50850">
    <property type="entry name" value="MFS"/>
    <property type="match status" value="1"/>
</dbReference>
<feature type="transmembrane region" description="Helical" evidence="5">
    <location>
        <begin position="164"/>
        <end position="182"/>
    </location>
</feature>
<dbReference type="Pfam" id="PF07690">
    <property type="entry name" value="MFS_1"/>
    <property type="match status" value="1"/>
</dbReference>
<comment type="caution">
    <text evidence="7">The sequence shown here is derived from an EMBL/GenBank/DDBJ whole genome shotgun (WGS) entry which is preliminary data.</text>
</comment>
<feature type="transmembrane region" description="Helical" evidence="5">
    <location>
        <begin position="273"/>
        <end position="291"/>
    </location>
</feature>
<dbReference type="PROSITE" id="PS00216">
    <property type="entry name" value="SUGAR_TRANSPORT_1"/>
    <property type="match status" value="1"/>
</dbReference>
<dbReference type="InterPro" id="IPR005829">
    <property type="entry name" value="Sugar_transporter_CS"/>
</dbReference>
<keyword evidence="2 5" id="KW-0812">Transmembrane</keyword>
<reference evidence="7" key="1">
    <citation type="submission" date="2020-07" db="EMBL/GenBank/DDBJ databases">
        <title>Severe corrosion of carbon steel in oil field produced water can be linked to methanogenic archaea containing a special type of NiFe hydrogenase.</title>
        <authorList>
            <person name="Lahme S."/>
            <person name="Mand J."/>
            <person name="Longwell J."/>
            <person name="Smith R."/>
            <person name="Enning D."/>
        </authorList>
    </citation>
    <scope>NUCLEOTIDE SEQUENCE</scope>
    <source>
        <strain evidence="7">MIC098Bin6</strain>
    </source>
</reference>
<evidence type="ECO:0000256" key="3">
    <source>
        <dbReference type="ARBA" id="ARBA00022989"/>
    </source>
</evidence>
<dbReference type="GO" id="GO:0022857">
    <property type="term" value="F:transmembrane transporter activity"/>
    <property type="evidence" value="ECO:0007669"/>
    <property type="project" value="InterPro"/>
</dbReference>
<feature type="transmembrane region" description="Helical" evidence="5">
    <location>
        <begin position="97"/>
        <end position="116"/>
    </location>
</feature>
<feature type="transmembrane region" description="Helical" evidence="5">
    <location>
        <begin position="136"/>
        <end position="158"/>
    </location>
</feature>
<evidence type="ECO:0000256" key="5">
    <source>
        <dbReference type="SAM" id="Phobius"/>
    </source>
</evidence>
<feature type="transmembrane region" description="Helical" evidence="5">
    <location>
        <begin position="215"/>
        <end position="233"/>
    </location>
</feature>
<evidence type="ECO:0000313" key="7">
    <source>
        <dbReference type="EMBL" id="MBG0780016.1"/>
    </source>
</evidence>
<feature type="transmembrane region" description="Helical" evidence="5">
    <location>
        <begin position="330"/>
        <end position="348"/>
    </location>
</feature>
<dbReference type="SUPFAM" id="SSF103473">
    <property type="entry name" value="MFS general substrate transporter"/>
    <property type="match status" value="1"/>
</dbReference>
<accession>A0A931G826</accession>
<sequence>MKKTAFQTPRVALISFSHFVHDLYSSFLPPLLPLIIEKLSLTLSQAGLLSFVMQVPAMLNPLIGLFADNKKVARWLVILAPSFTALPMSLIMAAPSYFLLLILLFLSGISAALYHVPSPVLVAGYSGIRKGRGMSLFMSGGELARTLGPMVAVAALAWLGVDRFYLVFGLAVMTSVLLWLTLESPPEKPEVRRNGSLKQAYVEIRHVLKPLSGILAARAGMHASMGIFLSVFIKEQTGSLWYGGAALALYEAFGVAGVLSAGTLSDWIGRRKVLFWALATAPVTLLLFVHTTGFLKIGMLVITGFSVLSTTPVMLAIVQDNAQNHPSAANGMFMMVSFAVRSFAVVVVGAVGDMAGMENMFVFSAVVGFVSLPFLIWLPDRKKDI</sequence>
<dbReference type="Gene3D" id="1.20.1250.20">
    <property type="entry name" value="MFS general substrate transporter like domains"/>
    <property type="match status" value="2"/>
</dbReference>
<dbReference type="InterPro" id="IPR011701">
    <property type="entry name" value="MFS"/>
</dbReference>
<feature type="transmembrane region" description="Helical" evidence="5">
    <location>
        <begin position="297"/>
        <end position="318"/>
    </location>
</feature>
<feature type="transmembrane region" description="Helical" evidence="5">
    <location>
        <begin position="72"/>
        <end position="91"/>
    </location>
</feature>
<dbReference type="InterPro" id="IPR020846">
    <property type="entry name" value="MFS_dom"/>
</dbReference>
<comment type="subcellular location">
    <subcellularLocation>
        <location evidence="1">Membrane</location>
        <topology evidence="1">Multi-pass membrane protein</topology>
    </subcellularLocation>
</comment>
<proteinExistence type="predicted"/>
<feature type="transmembrane region" description="Helical" evidence="5">
    <location>
        <begin position="360"/>
        <end position="378"/>
    </location>
</feature>
<evidence type="ECO:0000256" key="2">
    <source>
        <dbReference type="ARBA" id="ARBA00022692"/>
    </source>
</evidence>
<dbReference type="PANTHER" id="PTHR43129:SF1">
    <property type="entry name" value="FOSMIDOMYCIN RESISTANCE PROTEIN"/>
    <property type="match status" value="1"/>
</dbReference>
<keyword evidence="3 5" id="KW-1133">Transmembrane helix</keyword>
<protein>
    <submittedName>
        <fullName evidence="7">MFS transporter</fullName>
    </submittedName>
</protein>
<dbReference type="PANTHER" id="PTHR43129">
    <property type="entry name" value="FOSMIDOMYCIN RESISTANCE PROTEIN"/>
    <property type="match status" value="1"/>
</dbReference>
<feature type="transmembrane region" description="Helical" evidence="5">
    <location>
        <begin position="239"/>
        <end position="261"/>
    </location>
</feature>
<evidence type="ECO:0000259" key="6">
    <source>
        <dbReference type="PROSITE" id="PS50850"/>
    </source>
</evidence>
<name>A0A931G826_9BACT</name>
<feature type="domain" description="Major facilitator superfamily (MFS) profile" evidence="6">
    <location>
        <begin position="10"/>
        <end position="383"/>
    </location>
</feature>
<dbReference type="AlphaFoldDB" id="A0A931G826"/>
<dbReference type="GO" id="GO:0005886">
    <property type="term" value="C:plasma membrane"/>
    <property type="evidence" value="ECO:0007669"/>
    <property type="project" value="TreeGrafter"/>
</dbReference>
<keyword evidence="4 5" id="KW-0472">Membrane</keyword>
<evidence type="ECO:0000256" key="1">
    <source>
        <dbReference type="ARBA" id="ARBA00004141"/>
    </source>
</evidence>
<dbReference type="Proteomes" id="UP000706172">
    <property type="component" value="Unassembled WGS sequence"/>
</dbReference>